<dbReference type="Gene3D" id="3.40.50.2000">
    <property type="entry name" value="Glycogen Phosphorylase B"/>
    <property type="match status" value="2"/>
</dbReference>
<organism evidence="5 6">
    <name type="scientific">Kerstersia gyiorum</name>
    <dbReference type="NCBI Taxonomy" id="206506"/>
    <lineage>
        <taxon>Bacteria</taxon>
        <taxon>Pseudomonadati</taxon>
        <taxon>Pseudomonadota</taxon>
        <taxon>Betaproteobacteria</taxon>
        <taxon>Burkholderiales</taxon>
        <taxon>Alcaligenaceae</taxon>
        <taxon>Kerstersia</taxon>
    </lineage>
</organism>
<dbReference type="GO" id="GO:0016757">
    <property type="term" value="F:glycosyltransferase activity"/>
    <property type="evidence" value="ECO:0007669"/>
    <property type="project" value="UniProtKB-KW"/>
</dbReference>
<dbReference type="Pfam" id="PF13439">
    <property type="entry name" value="Glyco_transf_4"/>
    <property type="match status" value="1"/>
</dbReference>
<evidence type="ECO:0000259" key="3">
    <source>
        <dbReference type="Pfam" id="PF00534"/>
    </source>
</evidence>
<accession>A0A171KW60</accession>
<dbReference type="SUPFAM" id="SSF53756">
    <property type="entry name" value="UDP-Glycosyltransferase/glycogen phosphorylase"/>
    <property type="match status" value="1"/>
</dbReference>
<evidence type="ECO:0000256" key="2">
    <source>
        <dbReference type="ARBA" id="ARBA00022679"/>
    </source>
</evidence>
<dbReference type="EMBL" id="LBNE01000001">
    <property type="protein sequence ID" value="KKO73127.1"/>
    <property type="molecule type" value="Genomic_DNA"/>
</dbReference>
<comment type="caution">
    <text evidence="5">The sequence shown here is derived from an EMBL/GenBank/DDBJ whole genome shotgun (WGS) entry which is preliminary data.</text>
</comment>
<evidence type="ECO:0000313" key="6">
    <source>
        <dbReference type="Proteomes" id="UP000078084"/>
    </source>
</evidence>
<protein>
    <submittedName>
        <fullName evidence="5">Glycosyl transferase</fullName>
    </submittedName>
</protein>
<dbReference type="PATRIC" id="fig|206506.3.peg.487"/>
<dbReference type="AlphaFoldDB" id="A0A171KW60"/>
<evidence type="ECO:0000259" key="4">
    <source>
        <dbReference type="Pfam" id="PF13439"/>
    </source>
</evidence>
<dbReference type="InterPro" id="IPR001296">
    <property type="entry name" value="Glyco_trans_1"/>
</dbReference>
<dbReference type="CDD" id="cd03820">
    <property type="entry name" value="GT4_AmsD-like"/>
    <property type="match status" value="1"/>
</dbReference>
<keyword evidence="6" id="KW-1185">Reference proteome</keyword>
<dbReference type="Proteomes" id="UP000078084">
    <property type="component" value="Unassembled WGS sequence"/>
</dbReference>
<evidence type="ECO:0000313" key="5">
    <source>
        <dbReference type="EMBL" id="KKO73127.1"/>
    </source>
</evidence>
<keyword evidence="1" id="KW-0328">Glycosyltransferase</keyword>
<name>A0A171KW60_9BURK</name>
<feature type="domain" description="Glycosyl transferase family 1" evidence="3">
    <location>
        <begin position="203"/>
        <end position="360"/>
    </location>
</feature>
<reference evidence="5 6" key="1">
    <citation type="submission" date="2015-04" db="EMBL/GenBank/DDBJ databases">
        <title>Genome sequence of Kerstersia gyiorum CG1.</title>
        <authorList>
            <person name="Greninger A.L."/>
            <person name="Kozyreva V."/>
            <person name="Chaturvedi V."/>
        </authorList>
    </citation>
    <scope>NUCLEOTIDE SEQUENCE [LARGE SCALE GENOMIC DNA]</scope>
    <source>
        <strain evidence="5 6">CG1</strain>
    </source>
</reference>
<dbReference type="PANTHER" id="PTHR12526">
    <property type="entry name" value="GLYCOSYLTRANSFERASE"/>
    <property type="match status" value="1"/>
</dbReference>
<feature type="domain" description="Glycosyltransferase subfamily 4-like N-terminal" evidence="4">
    <location>
        <begin position="30"/>
        <end position="189"/>
    </location>
</feature>
<keyword evidence="2 5" id="KW-0808">Transferase</keyword>
<dbReference type="Pfam" id="PF00534">
    <property type="entry name" value="Glycos_transf_1"/>
    <property type="match status" value="1"/>
</dbReference>
<dbReference type="STRING" id="206506.AAV32_02205"/>
<evidence type="ECO:0000256" key="1">
    <source>
        <dbReference type="ARBA" id="ARBA00022676"/>
    </source>
</evidence>
<dbReference type="RefSeq" id="WP_068367075.1">
    <property type="nucleotide sequence ID" value="NZ_LBNE01000001.1"/>
</dbReference>
<dbReference type="PANTHER" id="PTHR12526:SF510">
    <property type="entry name" value="D-INOSITOL 3-PHOSPHATE GLYCOSYLTRANSFERASE"/>
    <property type="match status" value="1"/>
</dbReference>
<sequence length="392" mass="43158">MNRNANDTLTAGGASQARRLLIFIHSLRGGGAERVAADLAAQWARRGWQVTVVTQTDTVDDAYPLQLGVRREVLGTAGMSGGGWNGMVANVRRLRRLRRLLQDRKPDIVLGMMRTSSILAILAARGLPCRVVATEHTHPPAQPISRFWRWLRRRSYPQASRVVALTRTTANWLEGNIPGTRTAVIPNPVQWPLTDMSPWVEPPAAGRKVLLAVGRLHYLKGFDLLLEAFARVAVRHPDWDLWIAGEGSERTALDLAIEKHGLQGRVQLPGRVGNIGDWYQRADLYVLSSRVEGLSNTLLEAMASGCPVVACDCDTGPREIIENDVDGVLVQPAGDSAALAAALDTLMPDEARRARLAQAGLAVRERFSVESVLGRWEHLFEEISAEPLRQPR</sequence>
<dbReference type="InterPro" id="IPR028098">
    <property type="entry name" value="Glyco_trans_4-like_N"/>
</dbReference>
<gene>
    <name evidence="5" type="ORF">AAV32_02205</name>
</gene>
<proteinExistence type="predicted"/>